<dbReference type="Gene3D" id="3.30.40.10">
    <property type="entry name" value="Zinc/RING finger domain, C3HC4 (zinc finger)"/>
    <property type="match status" value="2"/>
</dbReference>
<dbReference type="InterPro" id="IPR018359">
    <property type="entry name" value="Bromodomain_CS"/>
</dbReference>
<feature type="compositionally biased region" description="Basic and acidic residues" evidence="17">
    <location>
        <begin position="2064"/>
        <end position="2073"/>
    </location>
</feature>
<evidence type="ECO:0000256" key="5">
    <source>
        <dbReference type="ARBA" id="ARBA00022771"/>
    </source>
</evidence>
<dbReference type="InterPro" id="IPR001739">
    <property type="entry name" value="Methyl_CpG_DNA-bd"/>
</dbReference>
<feature type="domain" description="SAM" evidence="20">
    <location>
        <begin position="2776"/>
        <end position="2840"/>
    </location>
</feature>
<keyword evidence="6" id="KW-0862">Zinc</keyword>
<evidence type="ECO:0000256" key="7">
    <source>
        <dbReference type="ARBA" id="ARBA00023015"/>
    </source>
</evidence>
<feature type="compositionally biased region" description="Low complexity" evidence="17">
    <location>
        <begin position="716"/>
        <end position="726"/>
    </location>
</feature>
<feature type="compositionally biased region" description="Basic and acidic residues" evidence="17">
    <location>
        <begin position="2250"/>
        <end position="2263"/>
    </location>
</feature>
<evidence type="ECO:0000259" key="19">
    <source>
        <dbReference type="PROSITE" id="PS50016"/>
    </source>
</evidence>
<dbReference type="SUPFAM" id="SSF47370">
    <property type="entry name" value="Bromodomain"/>
    <property type="match status" value="1"/>
</dbReference>
<dbReference type="SMART" id="SM00249">
    <property type="entry name" value="PHD"/>
    <property type="match status" value="1"/>
</dbReference>
<evidence type="ECO:0000256" key="9">
    <source>
        <dbReference type="ARBA" id="ARBA00023117"/>
    </source>
</evidence>
<evidence type="ECO:0000256" key="8">
    <source>
        <dbReference type="ARBA" id="ARBA00023054"/>
    </source>
</evidence>
<feature type="compositionally biased region" description="Polar residues" evidence="17">
    <location>
        <begin position="1779"/>
        <end position="1798"/>
    </location>
</feature>
<evidence type="ECO:0000313" key="25">
    <source>
        <dbReference type="Proteomes" id="UP000824219"/>
    </source>
</evidence>
<feature type="domain" description="U-box" evidence="23">
    <location>
        <begin position="2845"/>
        <end position="2916"/>
    </location>
</feature>
<feature type="region of interest" description="Disordered" evidence="17">
    <location>
        <begin position="758"/>
        <end position="833"/>
    </location>
</feature>
<feature type="compositionally biased region" description="Polar residues" evidence="17">
    <location>
        <begin position="475"/>
        <end position="485"/>
    </location>
</feature>
<dbReference type="PROSITE" id="PS50105">
    <property type="entry name" value="SAM_DOMAIN"/>
    <property type="match status" value="1"/>
</dbReference>
<evidence type="ECO:0000256" key="11">
    <source>
        <dbReference type="ARBA" id="ARBA00023163"/>
    </source>
</evidence>
<comment type="similarity">
    <text evidence="2">Belongs to the WAL family.</text>
</comment>
<evidence type="ECO:0000259" key="20">
    <source>
        <dbReference type="PROSITE" id="PS50105"/>
    </source>
</evidence>
<dbReference type="PROSITE" id="PS51698">
    <property type="entry name" value="U_BOX"/>
    <property type="match status" value="1"/>
</dbReference>
<comment type="subcellular location">
    <subcellularLocation>
        <location evidence="1">Nucleus</location>
    </subcellularLocation>
</comment>
<feature type="compositionally biased region" description="Polar residues" evidence="17">
    <location>
        <begin position="496"/>
        <end position="512"/>
    </location>
</feature>
<dbReference type="FunFam" id="3.30.40.10:FF:000199">
    <property type="entry name" value="Bromodomain adjacent to zinc finger domain 2B"/>
    <property type="match status" value="1"/>
</dbReference>
<evidence type="ECO:0000256" key="10">
    <source>
        <dbReference type="ARBA" id="ARBA00023125"/>
    </source>
</evidence>
<dbReference type="InterPro" id="IPR018501">
    <property type="entry name" value="DDT_dom"/>
</dbReference>
<dbReference type="SUPFAM" id="SSF57850">
    <property type="entry name" value="RING/U-box"/>
    <property type="match status" value="1"/>
</dbReference>
<dbReference type="InterPro" id="IPR001487">
    <property type="entry name" value="Bromodomain"/>
</dbReference>
<feature type="compositionally biased region" description="Low complexity" evidence="17">
    <location>
        <begin position="1807"/>
        <end position="1826"/>
    </location>
</feature>
<dbReference type="InterPro" id="IPR001965">
    <property type="entry name" value="Znf_PHD"/>
</dbReference>
<feature type="repeat" description="WD" evidence="15">
    <location>
        <begin position="2475"/>
        <end position="2516"/>
    </location>
</feature>
<dbReference type="Pfam" id="PF07647">
    <property type="entry name" value="SAM_2"/>
    <property type="match status" value="1"/>
</dbReference>
<feature type="repeat" description="WD" evidence="15">
    <location>
        <begin position="2571"/>
        <end position="2593"/>
    </location>
</feature>
<feature type="compositionally biased region" description="Low complexity" evidence="17">
    <location>
        <begin position="522"/>
        <end position="533"/>
    </location>
</feature>
<feature type="compositionally biased region" description="Low complexity" evidence="17">
    <location>
        <begin position="134"/>
        <end position="161"/>
    </location>
</feature>
<dbReference type="PANTHER" id="PTHR45915">
    <property type="entry name" value="TRANSCRIPTION INTERMEDIARY FACTOR"/>
    <property type="match status" value="1"/>
</dbReference>
<evidence type="ECO:0000259" key="23">
    <source>
        <dbReference type="PROSITE" id="PS51698"/>
    </source>
</evidence>
<dbReference type="EMBL" id="JAHKSW010000011">
    <property type="protein sequence ID" value="KAG7326988.1"/>
    <property type="molecule type" value="Genomic_DNA"/>
</dbReference>
<dbReference type="Pfam" id="PF04564">
    <property type="entry name" value="U-box"/>
    <property type="match status" value="1"/>
</dbReference>
<feature type="domain" description="DDT" evidence="21">
    <location>
        <begin position="1265"/>
        <end position="1329"/>
    </location>
</feature>
<keyword evidence="11" id="KW-0804">Transcription</keyword>
<dbReference type="Proteomes" id="UP000824219">
    <property type="component" value="Linkage Group LG11"/>
</dbReference>
<feature type="compositionally biased region" description="Pro residues" evidence="17">
    <location>
        <begin position="534"/>
        <end position="556"/>
    </location>
</feature>
<keyword evidence="4" id="KW-0479">Metal-binding</keyword>
<feature type="region of interest" description="Disordered" evidence="17">
    <location>
        <begin position="127"/>
        <end position="161"/>
    </location>
</feature>
<feature type="compositionally biased region" description="Low complexity" evidence="17">
    <location>
        <begin position="2282"/>
        <end position="2295"/>
    </location>
</feature>
<feature type="region of interest" description="Disordered" evidence="17">
    <location>
        <begin position="78"/>
        <end position="107"/>
    </location>
</feature>
<feature type="compositionally biased region" description="Basic and acidic residues" evidence="17">
    <location>
        <begin position="758"/>
        <end position="773"/>
    </location>
</feature>
<dbReference type="Pfam" id="PF00628">
    <property type="entry name" value="PHD"/>
    <property type="match status" value="1"/>
</dbReference>
<dbReference type="Gene3D" id="2.130.10.10">
    <property type="entry name" value="YVTN repeat-like/Quinoprotein amine dehydrogenase"/>
    <property type="match status" value="2"/>
</dbReference>
<feature type="compositionally biased region" description="Low complexity" evidence="17">
    <location>
        <begin position="885"/>
        <end position="899"/>
    </location>
</feature>
<name>A0A9D3SPL1_9TELE</name>
<feature type="region of interest" description="Disordered" evidence="17">
    <location>
        <begin position="1571"/>
        <end position="1691"/>
    </location>
</feature>
<dbReference type="PROSITE" id="PS50294">
    <property type="entry name" value="WD_REPEATS_REGION"/>
    <property type="match status" value="4"/>
</dbReference>
<dbReference type="GO" id="GO:0004842">
    <property type="term" value="F:ubiquitin-protein transferase activity"/>
    <property type="evidence" value="ECO:0007669"/>
    <property type="project" value="InterPro"/>
</dbReference>
<feature type="region of interest" description="Disordered" evidence="17">
    <location>
        <begin position="884"/>
        <end position="904"/>
    </location>
</feature>
<dbReference type="OrthoDB" id="21449at2759"/>
<dbReference type="InterPro" id="IPR001680">
    <property type="entry name" value="WD40_rpt"/>
</dbReference>
<dbReference type="SMART" id="SM00571">
    <property type="entry name" value="DDT"/>
    <property type="match status" value="1"/>
</dbReference>
<dbReference type="PROSITE" id="PS50016">
    <property type="entry name" value="ZF_PHD_2"/>
    <property type="match status" value="1"/>
</dbReference>
<feature type="compositionally biased region" description="Basic and acidic residues" evidence="17">
    <location>
        <begin position="818"/>
        <end position="833"/>
    </location>
</feature>
<comment type="caution">
    <text evidence="24">The sequence shown here is derived from an EMBL/GenBank/DDBJ whole genome shotgun (WGS) entry which is preliminary data.</text>
</comment>
<feature type="region of interest" description="Disordered" evidence="17">
    <location>
        <begin position="274"/>
        <end position="574"/>
    </location>
</feature>
<dbReference type="PROSITE" id="PS50014">
    <property type="entry name" value="BROMODOMAIN_2"/>
    <property type="match status" value="1"/>
</dbReference>
<dbReference type="CDD" id="cd05503">
    <property type="entry name" value="Bromo_BAZ2A_B_like"/>
    <property type="match status" value="1"/>
</dbReference>
<evidence type="ECO:0000313" key="24">
    <source>
        <dbReference type="EMBL" id="KAG7326988.1"/>
    </source>
</evidence>
<dbReference type="Gene3D" id="1.10.150.50">
    <property type="entry name" value="Transcription Factor, Ets-1"/>
    <property type="match status" value="1"/>
</dbReference>
<feature type="compositionally biased region" description="Acidic residues" evidence="17">
    <location>
        <begin position="1473"/>
        <end position="1496"/>
    </location>
</feature>
<feature type="domain" description="Bromo" evidence="18">
    <location>
        <begin position="2333"/>
        <end position="2403"/>
    </location>
</feature>
<feature type="repeat" description="WD" evidence="15">
    <location>
        <begin position="2525"/>
        <end position="2559"/>
    </location>
</feature>
<keyword evidence="25" id="KW-1185">Reference proteome</keyword>
<dbReference type="PRINTS" id="PR00503">
    <property type="entry name" value="BROMODOMAIN"/>
</dbReference>
<proteinExistence type="inferred from homology"/>
<dbReference type="CDD" id="cd16655">
    <property type="entry name" value="RING-Ubox_WDSUB1-like"/>
    <property type="match status" value="1"/>
</dbReference>
<feature type="compositionally biased region" description="Acidic residues" evidence="17">
    <location>
        <begin position="1602"/>
        <end position="1621"/>
    </location>
</feature>
<keyword evidence="15" id="KW-0853">WD repeat</keyword>
<dbReference type="SMART" id="SM00320">
    <property type="entry name" value="WD40"/>
    <property type="match status" value="7"/>
</dbReference>
<dbReference type="GO" id="GO:0000785">
    <property type="term" value="C:chromatin"/>
    <property type="evidence" value="ECO:0007669"/>
    <property type="project" value="TreeGrafter"/>
</dbReference>
<dbReference type="GO" id="GO:0008270">
    <property type="term" value="F:zinc ion binding"/>
    <property type="evidence" value="ECO:0007669"/>
    <property type="project" value="UniProtKB-KW"/>
</dbReference>
<dbReference type="Gene3D" id="3.30.890.10">
    <property type="entry name" value="Methyl-cpg-binding Protein 2, Chain A"/>
    <property type="match status" value="1"/>
</dbReference>
<dbReference type="Pfam" id="PF02791">
    <property type="entry name" value="DDT"/>
    <property type="match status" value="1"/>
</dbReference>
<feature type="repeat" description="WD" evidence="15">
    <location>
        <begin position="2661"/>
        <end position="2702"/>
    </location>
</feature>
<feature type="compositionally biased region" description="Acidic residues" evidence="17">
    <location>
        <begin position="774"/>
        <end position="808"/>
    </location>
</feature>
<keyword evidence="5 14" id="KW-0863">Zinc-finger</keyword>
<dbReference type="GO" id="GO:0005634">
    <property type="term" value="C:nucleus"/>
    <property type="evidence" value="ECO:0007669"/>
    <property type="project" value="UniProtKB-SubCell"/>
</dbReference>
<feature type="compositionally biased region" description="Basic and acidic residues" evidence="17">
    <location>
        <begin position="1006"/>
        <end position="1021"/>
    </location>
</feature>
<dbReference type="SMART" id="SM00391">
    <property type="entry name" value="MBD"/>
    <property type="match status" value="1"/>
</dbReference>
<gene>
    <name evidence="24" type="ORF">KOW79_010389</name>
</gene>
<feature type="region of interest" description="Disordered" evidence="17">
    <location>
        <begin position="2054"/>
        <end position="2077"/>
    </location>
</feature>
<sequence length="2916" mass="319653">MSPSHHAALLLDTVLLSYNTDTPLLFCTNTSRLDLILQPEKFQTPQGRRYELYVTPPFVFVFESAEFSGHFLTVHPSTETETLSAPTPLRRAQTDQRPGFPDFFPQPENLKWKCSDVTELRTLPHNMESGERLASPSSTPVSVHTSSSSSSSSVSPASNAKSSLNHGAAASLAACGPLFGVTGSEQPFSVTSVTSVPSAFPVMAHPAFGLLSPGAARPEFGGLGALGVTAALAAHPQLGAFTEWWRAAEAHGRSPAAFFPPFLGLPPLFAPPLQNHEATPYTSKTLSKSSQGPKGVNGALNGSVVSPSTTKGSASVSSSPALNTSAGKPRARKAPPHSNSTAELQGKPSQKPKEKKPHKKQTEGSGMSDSESGSSLDSDIEGVSSSDLDDLGEEEDDDDDDDDDQSKDSEESDSEKEPQKKKKAKVAASNLRPNKKEHSRAAEAWELREGNGPPESSHQKTSTHRVSKSRDRLAQPTSVIQSTGLAVNAKPLALIGQSQHDTSPQRHGSSSPRPLPIASHQPLPLSLCSSPKPLSVPSPPKPLPLSSSPKPPPLSPSPRAWGSAHKSQDSLSSRKLLESSLSHIADYRLKQSLLAHDQEFPLQLKKQQDLYKTSKSSGVVSSSSSSSSSSSILPSKSTSGRTKPPAAQAVAASPSLMLTQTLLGLGHTNGIIQSSTQDTPLALTTKPRSDLPVNLSTGGRKDMSVPASLPAPLPALVPASALPARPRASRKNKTPRALEASKDVSQKHLVKSLVDLFHHGVGEQETPDKKDSDESGEDDDDDDDDDVDDEEEDEEDEDDSLSESDSNSDSELNGSVRKNRDTTETETDGERTQLKLGKNLPLLAAAAAANYSLPDCSPLNLQVIKPSGVATPSIVTGSGALTYHSSPSSSYSVGTSPGSGKRKRVMNEDDLKTPLEMGWRRETRIKSSGGRLQGDVAYYAPCGKRLRQYPDVVKYLSRYGITDITRDNFSFSAKIRVGDFYEAREGPQGLQWCPLSEDEVIPRIRAMEGRRGRPPNMERQHGAGNSEGSSSRRRKGRPPNVGHTEFPSPSEAKLLRKLEAQEIARQAAQMKLMRKLEKQALARAAKEARKQQAIMAAEERRKQKEQIKILKQQEKIKRIQQIRMEKELRAQQILEAKRKKREEAANAKILEAEKRLKEREMRRQQAVILKHQELERHRLDMERERRRQHVMLMKAVEARKKAEERERLKQEKRDEKRLNKERKLELRRLELEMLREMKKPNEDMCLTDHKPLPEFSRIAGLVLPGQVFSDCLMVVQFLRSFGKVLGLEQSEVPTLGVLQEGLLNLGNSMGQVQDLLVRLLSSAVCDPGLPPGHRAKSILGDHLTNVGLNRDNVSEVLQQYMEAHCGQMDLADVALSLKTKAFQAHTPAQKASVLAFLVNELACSKSVVSEIDKSLDQMNVLRKDECIVEGKLKKLKNIHAKRTGKREAAGGDEPQATGTPSTGHKRKRKAGDSDDDEDEDDDSDEAVDDDDEDDEEEVKKARKVETCDEDEGDQATSVEELEKQIDKISKQQNLIRRKLFESSHALRSMSYGQDRYRRRYWILPQCGGVFIEGVESGEGPEELEKERERLRNFEPVRIKEEPQEEEEEEEEEETQAEEEQQQPEVQTQAQVKQEEEQRAEKEVKQEDEKPCSPPDKLQEKDAQLLDPASCPLKEAPNPPSDLTSLCHTPDSSMASVTTATASASSPTHSTSKPTVLCSTPADSVPLVAQFGAPPPQFGVPLSLQHHQHLLANDQLLRVLTERSGHWFSLLPRSPCDDSSLVQPTTPLRSSAQPNNVQPRSPPAPSCSPHQHLQPPSASSSPLNAAHDGLGNLTVSPLQVKPGGALLPLPMCGWSGGMISPNLPMCSSPMPLCPLTEGSASPLLAPSVSTSKSGSPAPPGDKPPSAPSPAIDLPRNHDQPQPQPIPEDMLMGWWKMMDMEELQALMKTLHSRGIRERALHKQVQKSMELIPQTFNKNKEVAVMEVSELDEGQVSVETLQEWCVEEQAMETDIALLQQVEELERRVTSASLQVKGWMHPEPQSEREDLLYYEHKPLPKACPGAESQEERSSEKGLRRQPSNPLDIAVMRLAELERHIERRYLRSPLGTTIQIRLDNVGTVTVPAPAPSTSAGGEGGEEEIAPGMKVWRKALSEVRNSSQLAMCLQQLQKSIAWERSIMKVYCQICRKGDNEDLLLLCDGCDKGCHTYCHKPKINAIPEGDWYCPACISKASNQSPKNKKPQSRMQSGGGGKKAAETAKKNKKQQEACEDEEAGGGGSTSNSSPKKIATASSQAKKSSPAPPAAKPESPACVKRAKTARDNNRDLGLCRILLAELERHQDAWPFLTPVNLKSVPGYRKVIKKPMDFSTIREKLVSSQYQNLETFIIDVNLVFDNCEKFNEDNSDIGRAGHNMRKFFEKRRVSRQLKVKMVSLICTVQDHRDDVNCCAFSASLLATCSTDKTVRVYSTRDFSELPFSPLSGHGYGVHCCCFSPCGQYLASCSTDATTVVWAMGGGEIEAVLEHPGRSPVRVCAFSPDSSCLISGASDGTVALWDFPSRTLRRTGSVPDTTMVACSFSPCGQLFATGSTYGDLRIWDLGMNQLHAEKYAHDLGVTCCQFASQILTDKSGHVVQFRLASCGQDSLLKIWLLSRNFSTGCKMQLLHTLSGQSSAVLCCAYSADGQLLVSGSMDKTVAVYEANGGVLLYTLNQHERYVTACAFSPTAPLIATGSMDKTVNVWRVEDGCSSWGADGKSLPDDVPCGSHEAGRKWPGHSRLTVSDWSEDDVSAWLREEGLESLIDTFKANNIDGAELLSLSKESLSSELRIESLGLRNKILRKIEELKVAPVSDGIPDEFLCPITHEVMKDPVIAADGYSYEREAIESWIKTKNRSSPMTNLPLQTTLLTPNRTLKMTICRWSSSQ</sequence>
<dbReference type="InterPro" id="IPR001660">
    <property type="entry name" value="SAM"/>
</dbReference>
<evidence type="ECO:0000256" key="14">
    <source>
        <dbReference type="PROSITE-ProRule" id="PRU00146"/>
    </source>
</evidence>
<feature type="region of interest" description="Disordered" evidence="17">
    <location>
        <begin position="679"/>
        <end position="745"/>
    </location>
</feature>
<evidence type="ECO:0000259" key="18">
    <source>
        <dbReference type="PROSITE" id="PS50014"/>
    </source>
</evidence>
<dbReference type="InterPro" id="IPR013083">
    <property type="entry name" value="Znf_RING/FYVE/PHD"/>
</dbReference>
<feature type="region of interest" description="Disordered" evidence="17">
    <location>
        <begin position="1439"/>
        <end position="1519"/>
    </location>
</feature>
<feature type="compositionally biased region" description="Polar residues" evidence="17">
    <location>
        <begin position="276"/>
        <end position="292"/>
    </location>
</feature>
<dbReference type="InterPro" id="IPR037374">
    <property type="entry name" value="BAZ2A/B_Bromo"/>
</dbReference>
<feature type="compositionally biased region" description="Basic and acidic residues" evidence="17">
    <location>
        <begin position="1582"/>
        <end position="1601"/>
    </location>
</feature>
<dbReference type="PANTHER" id="PTHR45915:SF1">
    <property type="entry name" value="BROMODOMAIN ADJACENT TO ZINC FINGER DOMAIN PROTEIN 2B"/>
    <property type="match status" value="1"/>
</dbReference>
<dbReference type="SMART" id="SM00297">
    <property type="entry name" value="BROMO"/>
    <property type="match status" value="1"/>
</dbReference>
<dbReference type="PROSITE" id="PS50082">
    <property type="entry name" value="WD_REPEATS_2"/>
    <property type="match status" value="5"/>
</dbReference>
<dbReference type="SUPFAM" id="SSF54171">
    <property type="entry name" value="DNA-binding domain"/>
    <property type="match status" value="1"/>
</dbReference>
<evidence type="ECO:0000256" key="16">
    <source>
        <dbReference type="SAM" id="Coils"/>
    </source>
</evidence>
<evidence type="ECO:0000256" key="1">
    <source>
        <dbReference type="ARBA" id="ARBA00004123"/>
    </source>
</evidence>
<feature type="region of interest" description="Disordered" evidence="17">
    <location>
        <begin position="2229"/>
        <end position="2313"/>
    </location>
</feature>
<evidence type="ECO:0000256" key="6">
    <source>
        <dbReference type="ARBA" id="ARBA00022833"/>
    </source>
</evidence>
<feature type="repeat" description="WD" evidence="15">
    <location>
        <begin position="2703"/>
        <end position="2739"/>
    </location>
</feature>
<protein>
    <recommendedName>
        <fullName evidence="3">WD repeat, SAM and U-box domain-containing protein 1</fullName>
    </recommendedName>
</protein>
<feature type="compositionally biased region" description="Low complexity" evidence="17">
    <location>
        <begin position="1622"/>
        <end position="1631"/>
    </location>
</feature>
<organism evidence="24 25">
    <name type="scientific">Hemibagrus wyckioides</name>
    <dbReference type="NCBI Taxonomy" id="337641"/>
    <lineage>
        <taxon>Eukaryota</taxon>
        <taxon>Metazoa</taxon>
        <taxon>Chordata</taxon>
        <taxon>Craniata</taxon>
        <taxon>Vertebrata</taxon>
        <taxon>Euteleostomi</taxon>
        <taxon>Actinopterygii</taxon>
        <taxon>Neopterygii</taxon>
        <taxon>Teleostei</taxon>
        <taxon>Ostariophysi</taxon>
        <taxon>Siluriformes</taxon>
        <taxon>Bagridae</taxon>
        <taxon>Hemibagrus</taxon>
    </lineage>
</organism>
<feature type="region of interest" description="Disordered" evidence="17">
    <location>
        <begin position="612"/>
        <end position="652"/>
    </location>
</feature>
<dbReference type="FunFam" id="3.30.890.10:FF:000002">
    <property type="entry name" value="Bromodomain adjacent to zinc finger domain protein 2B"/>
    <property type="match status" value="1"/>
</dbReference>
<evidence type="ECO:0000256" key="4">
    <source>
        <dbReference type="ARBA" id="ARBA00022723"/>
    </source>
</evidence>
<dbReference type="InterPro" id="IPR003613">
    <property type="entry name" value="Ubox_domain"/>
</dbReference>
<feature type="domain" description="MBD" evidence="22">
    <location>
        <begin position="905"/>
        <end position="976"/>
    </location>
</feature>
<reference evidence="24 25" key="1">
    <citation type="submission" date="2021-06" db="EMBL/GenBank/DDBJ databases">
        <title>Chromosome-level genome assembly of the red-tail catfish (Hemibagrus wyckioides).</title>
        <authorList>
            <person name="Shao F."/>
        </authorList>
    </citation>
    <scope>NUCLEOTIDE SEQUENCE [LARGE SCALE GENOMIC DNA]</scope>
    <source>
        <strain evidence="24">EC202008001</strain>
        <tissue evidence="24">Blood</tissue>
    </source>
</reference>
<dbReference type="PROSITE" id="PS50982">
    <property type="entry name" value="MBD"/>
    <property type="match status" value="1"/>
</dbReference>
<dbReference type="Pfam" id="PF00400">
    <property type="entry name" value="WD40"/>
    <property type="match status" value="6"/>
</dbReference>
<evidence type="ECO:0000259" key="22">
    <source>
        <dbReference type="PROSITE" id="PS50982"/>
    </source>
</evidence>
<evidence type="ECO:0000256" key="17">
    <source>
        <dbReference type="SAM" id="MobiDB-lite"/>
    </source>
</evidence>
<dbReference type="InterPro" id="IPR036427">
    <property type="entry name" value="Bromodomain-like_sf"/>
</dbReference>
<dbReference type="GO" id="GO:0003677">
    <property type="term" value="F:DNA binding"/>
    <property type="evidence" value="ECO:0007669"/>
    <property type="project" value="UniProtKB-KW"/>
</dbReference>
<evidence type="ECO:0000256" key="2">
    <source>
        <dbReference type="ARBA" id="ARBA00007444"/>
    </source>
</evidence>
<keyword evidence="10" id="KW-0238">DNA-binding</keyword>
<feature type="coiled-coil region" evidence="16">
    <location>
        <begin position="1193"/>
        <end position="1232"/>
    </location>
</feature>
<dbReference type="PROSITE" id="PS00633">
    <property type="entry name" value="BROMODOMAIN_1"/>
    <property type="match status" value="1"/>
</dbReference>
<keyword evidence="9 13" id="KW-0103">Bromodomain</keyword>
<dbReference type="PROSITE" id="PS50827">
    <property type="entry name" value="DDT"/>
    <property type="match status" value="1"/>
</dbReference>
<keyword evidence="12" id="KW-0539">Nucleus</keyword>
<feature type="compositionally biased region" description="Basic and acidic residues" evidence="17">
    <location>
        <begin position="1632"/>
        <end position="1663"/>
    </location>
</feature>
<feature type="compositionally biased region" description="Low complexity" evidence="17">
    <location>
        <begin position="613"/>
        <end position="652"/>
    </location>
</feature>
<evidence type="ECO:0000259" key="21">
    <source>
        <dbReference type="PROSITE" id="PS50827"/>
    </source>
</evidence>
<accession>A0A9D3SPL1</accession>
<evidence type="ECO:0000256" key="12">
    <source>
        <dbReference type="ARBA" id="ARBA00023242"/>
    </source>
</evidence>
<feature type="compositionally biased region" description="Acidic residues" evidence="17">
    <location>
        <begin position="387"/>
        <end position="414"/>
    </location>
</feature>
<keyword evidence="8 16" id="KW-0175">Coiled coil</keyword>
<feature type="region of interest" description="Disordered" evidence="17">
    <location>
        <begin position="1776"/>
        <end position="1829"/>
    </location>
</feature>
<dbReference type="SMART" id="SM00504">
    <property type="entry name" value="Ubox"/>
    <property type="match status" value="1"/>
</dbReference>
<evidence type="ECO:0000256" key="15">
    <source>
        <dbReference type="PROSITE-ProRule" id="PRU00221"/>
    </source>
</evidence>
<dbReference type="SMART" id="SM00454">
    <property type="entry name" value="SAM"/>
    <property type="match status" value="1"/>
</dbReference>
<feature type="compositionally biased region" description="Low complexity" evidence="17">
    <location>
        <begin position="363"/>
        <end position="386"/>
    </location>
</feature>
<dbReference type="InterPro" id="IPR016177">
    <property type="entry name" value="DNA-bd_dom_sf"/>
</dbReference>
<feature type="compositionally biased region" description="Basic and acidic residues" evidence="17">
    <location>
        <begin position="434"/>
        <end position="449"/>
    </location>
</feature>
<dbReference type="CDD" id="cd01397">
    <property type="entry name" value="HAT_MBD"/>
    <property type="match status" value="1"/>
</dbReference>
<feature type="compositionally biased region" description="Pro residues" evidence="17">
    <location>
        <begin position="1895"/>
        <end position="1906"/>
    </location>
</feature>
<keyword evidence="7" id="KW-0805">Transcription regulation</keyword>
<dbReference type="Pfam" id="PF01429">
    <property type="entry name" value="MBD"/>
    <property type="match status" value="1"/>
</dbReference>
<feature type="compositionally biased region" description="Low complexity" evidence="17">
    <location>
        <begin position="306"/>
        <end position="326"/>
    </location>
</feature>
<dbReference type="SUPFAM" id="SSF47769">
    <property type="entry name" value="SAM/Pointed domain"/>
    <property type="match status" value="1"/>
</dbReference>
<dbReference type="SUPFAM" id="SSF50978">
    <property type="entry name" value="WD40 repeat-like"/>
    <property type="match status" value="1"/>
</dbReference>
<feature type="compositionally biased region" description="Basic and acidic residues" evidence="17">
    <location>
        <begin position="1497"/>
        <end position="1506"/>
    </location>
</feature>
<dbReference type="Pfam" id="PF00439">
    <property type="entry name" value="Bromodomain"/>
    <property type="match status" value="1"/>
</dbReference>
<dbReference type="GO" id="GO:0016567">
    <property type="term" value="P:protein ubiquitination"/>
    <property type="evidence" value="ECO:0007669"/>
    <property type="project" value="InterPro"/>
</dbReference>
<dbReference type="InterPro" id="IPR011011">
    <property type="entry name" value="Znf_FYVE_PHD"/>
</dbReference>
<dbReference type="Gene3D" id="1.20.920.10">
    <property type="entry name" value="Bromodomain-like"/>
    <property type="match status" value="1"/>
</dbReference>
<dbReference type="InterPro" id="IPR036322">
    <property type="entry name" value="WD40_repeat_dom_sf"/>
</dbReference>
<dbReference type="CDD" id="cd15545">
    <property type="entry name" value="PHD_BAZ2A_like"/>
    <property type="match status" value="1"/>
</dbReference>
<feature type="region of interest" description="Disordered" evidence="17">
    <location>
        <begin position="1006"/>
        <end position="1050"/>
    </location>
</feature>
<dbReference type="SUPFAM" id="SSF57903">
    <property type="entry name" value="FYVE/PHD zinc finger"/>
    <property type="match status" value="1"/>
</dbReference>
<dbReference type="InterPro" id="IPR019787">
    <property type="entry name" value="Znf_PHD-finger"/>
</dbReference>
<feature type="region of interest" description="Disordered" evidence="17">
    <location>
        <begin position="1882"/>
        <end position="1926"/>
    </location>
</feature>
<feature type="coiled-coil region" evidence="16">
    <location>
        <begin position="1081"/>
        <end position="1167"/>
    </location>
</feature>
<feature type="domain" description="PHD-type" evidence="19">
    <location>
        <begin position="2177"/>
        <end position="2227"/>
    </location>
</feature>
<evidence type="ECO:0000256" key="3">
    <source>
        <dbReference type="ARBA" id="ARBA00020894"/>
    </source>
</evidence>
<dbReference type="InterPro" id="IPR013761">
    <property type="entry name" value="SAM/pointed_sf"/>
</dbReference>
<feature type="compositionally biased region" description="Polar residues" evidence="17">
    <location>
        <begin position="1680"/>
        <end position="1690"/>
    </location>
</feature>
<evidence type="ECO:0000256" key="13">
    <source>
        <dbReference type="PROSITE-ProRule" id="PRU00035"/>
    </source>
</evidence>
<dbReference type="CDD" id="cd00200">
    <property type="entry name" value="WD40"/>
    <property type="match status" value="1"/>
</dbReference>
<dbReference type="InterPro" id="IPR015943">
    <property type="entry name" value="WD40/YVTN_repeat-like_dom_sf"/>
</dbReference>